<evidence type="ECO:0000313" key="5">
    <source>
        <dbReference type="Proteomes" id="UP000289152"/>
    </source>
</evidence>
<feature type="compositionally biased region" description="Basic and acidic residues" evidence="2">
    <location>
        <begin position="60"/>
        <end position="70"/>
    </location>
</feature>
<keyword evidence="1" id="KW-0496">Mitochondrion</keyword>
<feature type="compositionally biased region" description="Basic residues" evidence="2">
    <location>
        <begin position="113"/>
        <end position="122"/>
    </location>
</feature>
<feature type="compositionally biased region" description="Polar residues" evidence="2">
    <location>
        <begin position="232"/>
        <end position="251"/>
    </location>
</feature>
<keyword evidence="1" id="KW-0813">Transport</keyword>
<evidence type="ECO:0000313" key="4">
    <source>
        <dbReference type="EMBL" id="RXK37628.1"/>
    </source>
</evidence>
<name>A0A4Q1BIY5_TREME</name>
<feature type="compositionally biased region" description="Low complexity" evidence="2">
    <location>
        <begin position="155"/>
        <end position="183"/>
    </location>
</feature>
<dbReference type="Proteomes" id="UP000289152">
    <property type="component" value="Unassembled WGS sequence"/>
</dbReference>
<gene>
    <name evidence="4" type="ORF">M231_05104</name>
</gene>
<proteinExistence type="inferred from homology"/>
<feature type="region of interest" description="Disordered" evidence="2">
    <location>
        <begin position="110"/>
        <end position="251"/>
    </location>
</feature>
<dbReference type="VEuPathDB" id="FungiDB:TREMEDRAFT_74684"/>
<dbReference type="InterPro" id="IPR036412">
    <property type="entry name" value="HAD-like_sf"/>
</dbReference>
<evidence type="ECO:0000259" key="3">
    <source>
        <dbReference type="PROSITE" id="PS50969"/>
    </source>
</evidence>
<comment type="subunit">
    <text evidence="1">Component of the TIM23 complex.</text>
</comment>
<feature type="compositionally biased region" description="Acidic residues" evidence="2">
    <location>
        <begin position="127"/>
        <end position="136"/>
    </location>
</feature>
<reference evidence="4 5" key="1">
    <citation type="submission" date="2016-06" db="EMBL/GenBank/DDBJ databases">
        <title>Evolution of pathogenesis and genome organization in the Tremellales.</title>
        <authorList>
            <person name="Cuomo C."/>
            <person name="Litvintseva A."/>
            <person name="Heitman J."/>
            <person name="Chen Y."/>
            <person name="Sun S."/>
            <person name="Springer D."/>
            <person name="Dromer F."/>
            <person name="Young S."/>
            <person name="Zeng Q."/>
            <person name="Chapman S."/>
            <person name="Gujja S."/>
            <person name="Saif S."/>
            <person name="Birren B."/>
        </authorList>
    </citation>
    <scope>NUCLEOTIDE SEQUENCE [LARGE SCALE GENOMIC DNA]</scope>
    <source>
        <strain evidence="4 5">ATCC 28783</strain>
    </source>
</reference>
<dbReference type="InterPro" id="IPR023214">
    <property type="entry name" value="HAD_sf"/>
</dbReference>
<dbReference type="Gene3D" id="3.40.50.1000">
    <property type="entry name" value="HAD superfamily/HAD-like"/>
    <property type="match status" value="1"/>
</dbReference>
<dbReference type="InterPro" id="IPR050365">
    <property type="entry name" value="TIM50"/>
</dbReference>
<sequence>MNTLSRLDSSISRVIFPPTSSSSSSTFNPLPPPSRSIRRRPSLAPSALRQRHVSNLPPEGRSKALHDKSRPKTTTANIKVPPPSTPLLLRLVLVLWAILLSFWQSIVGQTRATRVKRRRRRRTIGESSDDGTETTEGEGSKGKIHAKKKKHSSHITDSTSTTTDNNNTSSRLRESSSLTFRLRPTPPSSKPSQPKPLSPTPAPTSILSNPLQTTKPSPRIPEKRVSGLLPSPITTSVLDPSVPPTTVTSLSRQKPNQVPFFRKKALILVLDLDETLIHSTSRPLGYATASTGGGGILGLSFGGWFGRGGKGREGHTIEVILNGRSTTYHVYKRPYVDHFLKKVSAWYTLVIFTASMPEYADPVIDWLDGGRNLFAKKLYRDSCHMQRNGTYIKDLTMVEPDLARVCILDNSPVSYTWHKGGLTF</sequence>
<feature type="compositionally biased region" description="Low complexity" evidence="2">
    <location>
        <begin position="18"/>
        <end position="28"/>
    </location>
</feature>
<dbReference type="EMBL" id="SDIL01000064">
    <property type="protein sequence ID" value="RXK37628.1"/>
    <property type="molecule type" value="Genomic_DNA"/>
</dbReference>
<keyword evidence="1" id="KW-0811">Translocation</keyword>
<dbReference type="InterPro" id="IPR004274">
    <property type="entry name" value="FCP1_dom"/>
</dbReference>
<comment type="similarity">
    <text evidence="1">Belongs to the TIM50 family.</text>
</comment>
<accession>A0A4Q1BIY5</accession>
<dbReference type="STRING" id="5217.A0A4Q1BIY5"/>
<feature type="region of interest" description="Disordered" evidence="2">
    <location>
        <begin position="18"/>
        <end position="82"/>
    </location>
</feature>
<dbReference type="SMART" id="SM00577">
    <property type="entry name" value="CPDc"/>
    <property type="match status" value="1"/>
</dbReference>
<protein>
    <recommendedName>
        <fullName evidence="1">Mitochondrial import inner membrane translocase subunit TIM50</fullName>
    </recommendedName>
</protein>
<comment type="subcellular location">
    <subcellularLocation>
        <location evidence="1">Mitochondrion inner membrane</location>
        <topology evidence="1">Single-pass membrane protein</topology>
    </subcellularLocation>
</comment>
<comment type="function">
    <text evidence="1">Essential component of the TIM23 complex, a complex that mediates the translocation of transit peptide-containing proteins across the mitochondrial inner membrane.</text>
</comment>
<dbReference type="GO" id="GO:0005744">
    <property type="term" value="C:TIM23 mitochondrial import inner membrane translocase complex"/>
    <property type="evidence" value="ECO:0007669"/>
    <property type="project" value="UniProtKB-UniRule"/>
</dbReference>
<feature type="domain" description="FCP1 homology" evidence="3">
    <location>
        <begin position="261"/>
        <end position="424"/>
    </location>
</feature>
<dbReference type="PROSITE" id="PS50969">
    <property type="entry name" value="FCP1"/>
    <property type="match status" value="1"/>
</dbReference>
<feature type="compositionally biased region" description="Pro residues" evidence="2">
    <location>
        <begin position="184"/>
        <end position="202"/>
    </location>
</feature>
<dbReference type="Pfam" id="PF03031">
    <property type="entry name" value="NIF"/>
    <property type="match status" value="1"/>
</dbReference>
<keyword evidence="1" id="KW-0653">Protein transport</keyword>
<feature type="compositionally biased region" description="Basic residues" evidence="2">
    <location>
        <begin position="142"/>
        <end position="153"/>
    </location>
</feature>
<dbReference type="AlphaFoldDB" id="A0A4Q1BIY5"/>
<dbReference type="GO" id="GO:0015031">
    <property type="term" value="P:protein transport"/>
    <property type="evidence" value="ECO:0007669"/>
    <property type="project" value="UniProtKB-KW"/>
</dbReference>
<organism evidence="4 5">
    <name type="scientific">Tremella mesenterica</name>
    <name type="common">Jelly fungus</name>
    <dbReference type="NCBI Taxonomy" id="5217"/>
    <lineage>
        <taxon>Eukaryota</taxon>
        <taxon>Fungi</taxon>
        <taxon>Dikarya</taxon>
        <taxon>Basidiomycota</taxon>
        <taxon>Agaricomycotina</taxon>
        <taxon>Tremellomycetes</taxon>
        <taxon>Tremellales</taxon>
        <taxon>Tremellaceae</taxon>
        <taxon>Tremella</taxon>
    </lineage>
</organism>
<dbReference type="OrthoDB" id="277011at2759"/>
<dbReference type="CDD" id="cd07521">
    <property type="entry name" value="HAD_FCP1-like"/>
    <property type="match status" value="1"/>
</dbReference>
<dbReference type="SUPFAM" id="SSF56784">
    <property type="entry name" value="HAD-like"/>
    <property type="match status" value="1"/>
</dbReference>
<keyword evidence="5" id="KW-1185">Reference proteome</keyword>
<evidence type="ECO:0000256" key="1">
    <source>
        <dbReference type="RuleBase" id="RU365079"/>
    </source>
</evidence>
<evidence type="ECO:0000256" key="2">
    <source>
        <dbReference type="SAM" id="MobiDB-lite"/>
    </source>
</evidence>
<comment type="caution">
    <text evidence="4">The sequence shown here is derived from an EMBL/GenBank/DDBJ whole genome shotgun (WGS) entry which is preliminary data.</text>
</comment>
<dbReference type="PANTHER" id="PTHR12210">
    <property type="entry name" value="DULLARD PROTEIN PHOSPHATASE"/>
    <property type="match status" value="1"/>
</dbReference>
<dbReference type="InParanoid" id="A0A4Q1BIY5"/>
<keyword evidence="1" id="KW-0809">Transit peptide</keyword>
<feature type="compositionally biased region" description="Polar residues" evidence="2">
    <location>
        <begin position="206"/>
        <end position="216"/>
    </location>
</feature>